<keyword evidence="2" id="KW-1185">Reference proteome</keyword>
<evidence type="ECO:0000313" key="1">
    <source>
        <dbReference type="EMBL" id="KAK8842712.1"/>
    </source>
</evidence>
<name>A0ABR2HAD7_9EUKA</name>
<comment type="caution">
    <text evidence="1">The sequence shown here is derived from an EMBL/GenBank/DDBJ whole genome shotgun (WGS) entry which is preliminary data.</text>
</comment>
<gene>
    <name evidence="1" type="ORF">M9Y10_025573</name>
</gene>
<accession>A0ABR2HAD7</accession>
<dbReference type="EMBL" id="JAPFFF010000037">
    <property type="protein sequence ID" value="KAK8842712.1"/>
    <property type="molecule type" value="Genomic_DNA"/>
</dbReference>
<proteinExistence type="predicted"/>
<evidence type="ECO:0000313" key="2">
    <source>
        <dbReference type="Proteomes" id="UP001470230"/>
    </source>
</evidence>
<organism evidence="1 2">
    <name type="scientific">Tritrichomonas musculus</name>
    <dbReference type="NCBI Taxonomy" id="1915356"/>
    <lineage>
        <taxon>Eukaryota</taxon>
        <taxon>Metamonada</taxon>
        <taxon>Parabasalia</taxon>
        <taxon>Tritrichomonadida</taxon>
        <taxon>Tritrichomonadidae</taxon>
        <taxon>Tritrichomonas</taxon>
    </lineage>
</organism>
<sequence>MKEAQEGIRKIAEKICKREMFIDFSGESGEESTLSNLVDYYINELYKEQQSLELIPISNDLFNSPNETIYSFYFSTVLLFSLSQLNNPIIVDYEDFLSKEILIPTASKGSFGSLLNYAAKCFSSLFQSNNMLFLRSLKATISSNANFSGFVLNQISFPPFKSKDDVKDIATLLIQTNNASPELTSKIIESFLKTDPSNIPSKINSDQDNNFKSLIDFSFSIIKKDKDHESISEMLKNRVYIVSIIKILEKHFTISTEESLIPDFISYLNFLKENRNYQTDLTSQLLSNINPSNINQAYEIIRLVCRYNIFHLNSPNLNDNITYLKKMTDYCIENIVVDDSNATTQFVNFLNSETQEVHIYPYHKIERLCFYLQFKSNPEIRLNSFDLLFKESQLFEKENSDWKDYEFSSQPLYRQFCSEVTSYTRKNADIQMDIHDFIERSNLYRQTIKYVLRRFSNNRPEFAVKVLKDCIALSESNPSMVTLLFAVLTPYLLRQKCCKKVDISHRLFYRFARNNVEALSQLEPTFLIEYLQFVADNEIELFLQLTKSGKANIKSIQTIQLQEEIDVLCRFDKTPKVSLVAQSLLNIVPQLEAVIAKDKSIKLTGLTKYALNYLSVNSLTSSLNPVVTEAFLSYSNFLTDNEIDYEVKFIQNCDDEFFEKVYSKYPNKKDDIIFEALHFIPSIVTRYFLNHKTKNESASSVRPEITGYLLSNKSNELDELFQSKYPNVKHVNDKNVIATLNEQQKKVVLYSFLQFFRTPFVEEIGERAYATIYLLKDTNPISQLRISELNSLYHFLFKNPQVSPKDLFFTSEDESYKFFKSLVEYGASDQIVSDLLKKCPHSKTVSERFLTDEWDYIEKSGNEQVNEDTIKAFRAVVSNEKVRGKLSKSENLGAFRVYLKNAISKAIEEEKVDIDFFASILSNDNRKLDYYRVVELLITEMTEAISNEPSEFNSPELTTFFEICVIVAHLSDEGISRSIFSFINLVLNTDTIRSKLFDKDFVSNIVKISMIDDSFLSIITENKMKTKISEFINSSDDKDVRFWHNMILRKLDQIKNEDFDFIISNVSKALEFNSIEMKQRCLMILSIVMPDRDSLSEAVKEKIKKFVEYLILSPNVDPRYSHHILLFIDEALGPIDVDLTDVDIDAYRNSVDDVREYFTSLRNDE</sequence>
<protein>
    <submittedName>
        <fullName evidence="1">Uncharacterized protein</fullName>
    </submittedName>
</protein>
<reference evidence="1 2" key="1">
    <citation type="submission" date="2024-04" db="EMBL/GenBank/DDBJ databases">
        <title>Tritrichomonas musculus Genome.</title>
        <authorList>
            <person name="Alves-Ferreira E."/>
            <person name="Grigg M."/>
            <person name="Lorenzi H."/>
            <person name="Galac M."/>
        </authorList>
    </citation>
    <scope>NUCLEOTIDE SEQUENCE [LARGE SCALE GENOMIC DNA]</scope>
    <source>
        <strain evidence="1 2">EAF2021</strain>
    </source>
</reference>
<dbReference type="Proteomes" id="UP001470230">
    <property type="component" value="Unassembled WGS sequence"/>
</dbReference>